<dbReference type="EMBL" id="QJKJ01010077">
    <property type="protein sequence ID" value="RDX74736.1"/>
    <property type="molecule type" value="Genomic_DNA"/>
</dbReference>
<dbReference type="AlphaFoldDB" id="A0A371F8V9"/>
<accession>A0A371F8V9</accession>
<name>A0A371F8V9_MUCPR</name>
<keyword evidence="2" id="KW-1185">Reference proteome</keyword>
<gene>
    <name evidence="1" type="ORF">CR513_45480</name>
</gene>
<reference evidence="1" key="1">
    <citation type="submission" date="2018-05" db="EMBL/GenBank/DDBJ databases">
        <title>Draft genome of Mucuna pruriens seed.</title>
        <authorList>
            <person name="Nnadi N.E."/>
            <person name="Vos R."/>
            <person name="Hasami M.H."/>
            <person name="Devisetty U.K."/>
            <person name="Aguiy J.C."/>
        </authorList>
    </citation>
    <scope>NUCLEOTIDE SEQUENCE [LARGE SCALE GENOMIC DNA]</scope>
    <source>
        <strain evidence="1">JCA_2017</strain>
    </source>
</reference>
<protein>
    <submittedName>
        <fullName evidence="1">Uncharacterized protein</fullName>
    </submittedName>
</protein>
<evidence type="ECO:0000313" key="2">
    <source>
        <dbReference type="Proteomes" id="UP000257109"/>
    </source>
</evidence>
<proteinExistence type="predicted"/>
<dbReference type="Proteomes" id="UP000257109">
    <property type="component" value="Unassembled WGS sequence"/>
</dbReference>
<organism evidence="1 2">
    <name type="scientific">Mucuna pruriens</name>
    <name type="common">Velvet bean</name>
    <name type="synonym">Dolichos pruriens</name>
    <dbReference type="NCBI Taxonomy" id="157652"/>
    <lineage>
        <taxon>Eukaryota</taxon>
        <taxon>Viridiplantae</taxon>
        <taxon>Streptophyta</taxon>
        <taxon>Embryophyta</taxon>
        <taxon>Tracheophyta</taxon>
        <taxon>Spermatophyta</taxon>
        <taxon>Magnoliopsida</taxon>
        <taxon>eudicotyledons</taxon>
        <taxon>Gunneridae</taxon>
        <taxon>Pentapetalae</taxon>
        <taxon>rosids</taxon>
        <taxon>fabids</taxon>
        <taxon>Fabales</taxon>
        <taxon>Fabaceae</taxon>
        <taxon>Papilionoideae</taxon>
        <taxon>50 kb inversion clade</taxon>
        <taxon>NPAAA clade</taxon>
        <taxon>indigoferoid/millettioid clade</taxon>
        <taxon>Phaseoleae</taxon>
        <taxon>Mucuna</taxon>
    </lineage>
</organism>
<comment type="caution">
    <text evidence="1">The sequence shown here is derived from an EMBL/GenBank/DDBJ whole genome shotgun (WGS) entry which is preliminary data.</text>
</comment>
<sequence length="114" mass="13325">MAREMRFVHNWNEVAPSLLIARSKSRRSSKIFKLDPINEDEAQGSKLLYKEYWRIHVSIAQVAIALPYHFMLQLICISPIQSACDVEIFHFTISLQFICLSPIQLTRDAEIYNR</sequence>
<evidence type="ECO:0000313" key="1">
    <source>
        <dbReference type="EMBL" id="RDX74736.1"/>
    </source>
</evidence>
<feature type="non-terminal residue" evidence="1">
    <location>
        <position position="1"/>
    </location>
</feature>